<dbReference type="SUPFAM" id="SSF81273">
    <property type="entry name" value="H-NS histone-like proteins"/>
    <property type="match status" value="1"/>
</dbReference>
<feature type="domain" description="DNA-binding protein H-NS-like C-terminal" evidence="6">
    <location>
        <begin position="61"/>
        <end position="104"/>
    </location>
</feature>
<keyword evidence="4" id="KW-0238">DNA-binding</keyword>
<dbReference type="GO" id="GO:0009295">
    <property type="term" value="C:nucleoid"/>
    <property type="evidence" value="ECO:0007669"/>
    <property type="project" value="UniProtKB-SubCell"/>
</dbReference>
<dbReference type="Gene3D" id="4.10.430.10">
    <property type="entry name" value="Histone-like protein H-NS, C-terminal domain"/>
    <property type="match status" value="1"/>
</dbReference>
<dbReference type="InterPro" id="IPR027444">
    <property type="entry name" value="H-NS_C_dom"/>
</dbReference>
<reference evidence="7 8" key="1">
    <citation type="submission" date="2020-10" db="EMBL/GenBank/DDBJ databases">
        <title>Connecting structure to function with the recovery of over 1000 high-quality activated sludge metagenome-assembled genomes encoding full-length rRNA genes using long-read sequencing.</title>
        <authorList>
            <person name="Singleton C.M."/>
            <person name="Petriglieri F."/>
            <person name="Kristensen J.M."/>
            <person name="Kirkegaard R.H."/>
            <person name="Michaelsen T.Y."/>
            <person name="Andersen M.H."/>
            <person name="Karst S.M."/>
            <person name="Dueholm M.S."/>
            <person name="Nielsen P.H."/>
            <person name="Albertsen M."/>
        </authorList>
    </citation>
    <scope>NUCLEOTIDE SEQUENCE [LARGE SCALE GENOMIC DNA]</scope>
    <source>
        <strain evidence="7">EsbW_18-Q3-R4-48_BATAC.285</strain>
    </source>
</reference>
<dbReference type="PANTHER" id="PTHR38097">
    <property type="match status" value="1"/>
</dbReference>
<feature type="region of interest" description="Disordered" evidence="5">
    <location>
        <begin position="74"/>
        <end position="106"/>
    </location>
</feature>
<keyword evidence="3" id="KW-0963">Cytoplasm</keyword>
<proteinExistence type="inferred from homology"/>
<accession>A0A935Q2C5</accession>
<dbReference type="InterPro" id="IPR037150">
    <property type="entry name" value="H-NS_C_dom_sf"/>
</dbReference>
<evidence type="ECO:0000256" key="4">
    <source>
        <dbReference type="ARBA" id="ARBA00023125"/>
    </source>
</evidence>
<name>A0A935Q2C5_9PROT</name>
<dbReference type="PANTHER" id="PTHR38097:SF2">
    <property type="entry name" value="DNA-BINDING PROTEIN STPA"/>
    <property type="match status" value="1"/>
</dbReference>
<evidence type="ECO:0000256" key="1">
    <source>
        <dbReference type="ARBA" id="ARBA00004453"/>
    </source>
</evidence>
<evidence type="ECO:0000256" key="5">
    <source>
        <dbReference type="SAM" id="MobiDB-lite"/>
    </source>
</evidence>
<organism evidence="7 8">
    <name type="scientific">Candidatus Accumulibacter proximus</name>
    <dbReference type="NCBI Taxonomy" id="2954385"/>
    <lineage>
        <taxon>Bacteria</taxon>
        <taxon>Pseudomonadati</taxon>
        <taxon>Pseudomonadota</taxon>
        <taxon>Betaproteobacteria</taxon>
        <taxon>Candidatus Accumulibacter</taxon>
    </lineage>
</organism>
<evidence type="ECO:0000313" key="7">
    <source>
        <dbReference type="EMBL" id="MBK7676276.1"/>
    </source>
</evidence>
<sequence length="106" mass="11623">MATYRELLAQRAVLEREIEQARQAEVADAIGRAKQLIAEHGLTAADLGFKMAGSTAGTAVEKKRTTVAVKYRGPNGETWSGRGKAPNWLTSQEGQGRHRNEFLVSR</sequence>
<comment type="caution">
    <text evidence="7">The sequence shown here is derived from an EMBL/GenBank/DDBJ whole genome shotgun (WGS) entry which is preliminary data.</text>
</comment>
<evidence type="ECO:0000256" key="2">
    <source>
        <dbReference type="ARBA" id="ARBA00010610"/>
    </source>
</evidence>
<dbReference type="AlphaFoldDB" id="A0A935Q2C5"/>
<comment type="subcellular location">
    <subcellularLocation>
        <location evidence="1">Cytoplasm</location>
        <location evidence="1">Nucleoid</location>
    </subcellularLocation>
</comment>
<dbReference type="SMART" id="SM00528">
    <property type="entry name" value="HNS"/>
    <property type="match status" value="1"/>
</dbReference>
<evidence type="ECO:0000259" key="6">
    <source>
        <dbReference type="SMART" id="SM00528"/>
    </source>
</evidence>
<evidence type="ECO:0000256" key="3">
    <source>
        <dbReference type="ARBA" id="ARBA00022490"/>
    </source>
</evidence>
<dbReference type="EMBL" id="JADJMH010000018">
    <property type="protein sequence ID" value="MBK7676276.1"/>
    <property type="molecule type" value="Genomic_DNA"/>
</dbReference>
<dbReference type="Pfam" id="PF00816">
    <property type="entry name" value="Histone_HNS"/>
    <property type="match status" value="1"/>
</dbReference>
<feature type="compositionally biased region" description="Basic and acidic residues" evidence="5">
    <location>
        <begin position="95"/>
        <end position="106"/>
    </location>
</feature>
<protein>
    <submittedName>
        <fullName evidence="7">H-NS histone family protein</fullName>
    </submittedName>
</protein>
<dbReference type="GO" id="GO:0003677">
    <property type="term" value="F:DNA binding"/>
    <property type="evidence" value="ECO:0007669"/>
    <property type="project" value="UniProtKB-KW"/>
</dbReference>
<evidence type="ECO:0000313" key="8">
    <source>
        <dbReference type="Proteomes" id="UP000697998"/>
    </source>
</evidence>
<comment type="similarity">
    <text evidence="2">Belongs to the histone-like protein H-NS family.</text>
</comment>
<dbReference type="Proteomes" id="UP000697998">
    <property type="component" value="Unassembled WGS sequence"/>
</dbReference>
<gene>
    <name evidence="7" type="ORF">IPJ27_16845</name>
</gene>